<dbReference type="EMBL" id="HBIB01031273">
    <property type="protein sequence ID" value="CAE0258040.1"/>
    <property type="molecule type" value="Transcribed_RNA"/>
</dbReference>
<evidence type="ECO:0000256" key="1">
    <source>
        <dbReference type="ARBA" id="ARBA00004123"/>
    </source>
</evidence>
<dbReference type="SUPFAM" id="SSF50249">
    <property type="entry name" value="Nucleic acid-binding proteins"/>
    <property type="match status" value="1"/>
</dbReference>
<dbReference type="GO" id="GO:0006310">
    <property type="term" value="P:DNA recombination"/>
    <property type="evidence" value="ECO:0007669"/>
    <property type="project" value="InterPro"/>
</dbReference>
<dbReference type="GO" id="GO:0031981">
    <property type="term" value="C:nuclear lumen"/>
    <property type="evidence" value="ECO:0007669"/>
    <property type="project" value="UniProtKB-ARBA"/>
</dbReference>
<protein>
    <recommendedName>
        <fullName evidence="5">Replication factor A protein 3</fullName>
    </recommendedName>
</protein>
<proteinExistence type="inferred from homology"/>
<organism evidence="4">
    <name type="scientific">Palpitomonas bilix</name>
    <dbReference type="NCBI Taxonomy" id="652834"/>
    <lineage>
        <taxon>Eukaryota</taxon>
        <taxon>Eukaryota incertae sedis</taxon>
    </lineage>
</organism>
<reference evidence="4" key="1">
    <citation type="submission" date="2021-01" db="EMBL/GenBank/DDBJ databases">
        <authorList>
            <person name="Corre E."/>
            <person name="Pelletier E."/>
            <person name="Niang G."/>
            <person name="Scheremetjew M."/>
            <person name="Finn R."/>
            <person name="Kale V."/>
            <person name="Holt S."/>
            <person name="Cochrane G."/>
            <person name="Meng A."/>
            <person name="Brown T."/>
            <person name="Cohen L."/>
        </authorList>
    </citation>
    <scope>NUCLEOTIDE SEQUENCE</scope>
    <source>
        <strain evidence="4">NIES-2562</strain>
    </source>
</reference>
<dbReference type="Gene3D" id="2.40.50.140">
    <property type="entry name" value="Nucleic acid-binding proteins"/>
    <property type="match status" value="1"/>
</dbReference>
<dbReference type="InterPro" id="IPR013970">
    <property type="entry name" value="Rfa2"/>
</dbReference>
<comment type="similarity">
    <text evidence="2">Belongs to the replication factor A protein 3 family.</text>
</comment>
<dbReference type="GO" id="GO:0006281">
    <property type="term" value="P:DNA repair"/>
    <property type="evidence" value="ECO:0007669"/>
    <property type="project" value="InterPro"/>
</dbReference>
<evidence type="ECO:0000256" key="3">
    <source>
        <dbReference type="ARBA" id="ARBA00023242"/>
    </source>
</evidence>
<keyword evidence="3" id="KW-0539">Nucleus</keyword>
<dbReference type="GO" id="GO:0003677">
    <property type="term" value="F:DNA binding"/>
    <property type="evidence" value="ECO:0007669"/>
    <property type="project" value="InterPro"/>
</dbReference>
<accession>A0A7S3DHW9</accession>
<dbReference type="Pfam" id="PF08661">
    <property type="entry name" value="Rep_fac-A_3"/>
    <property type="match status" value="1"/>
</dbReference>
<sequence length="106" mass="11313">MNSRRVSAQEVKTGAVGVGQQVTFVGRVASVNEGSAVFEDANKETLAVWAGLGTNYTAGTVFEVVGAVMEDRSIKESRCISFGEDFDLENYGSTLKLLKAKGSEIM</sequence>
<evidence type="ECO:0008006" key="5">
    <source>
        <dbReference type="Google" id="ProtNLM"/>
    </source>
</evidence>
<evidence type="ECO:0000313" key="4">
    <source>
        <dbReference type="EMBL" id="CAE0258040.1"/>
    </source>
</evidence>
<comment type="subcellular location">
    <subcellularLocation>
        <location evidence="1">Nucleus</location>
    </subcellularLocation>
</comment>
<gene>
    <name evidence="4" type="ORF">PBIL07802_LOCUS20303</name>
</gene>
<name>A0A7S3DHW9_9EUKA</name>
<dbReference type="AlphaFoldDB" id="A0A7S3DHW9"/>
<evidence type="ECO:0000256" key="2">
    <source>
        <dbReference type="ARBA" id="ARBA00009761"/>
    </source>
</evidence>
<dbReference type="GO" id="GO:0006260">
    <property type="term" value="P:DNA replication"/>
    <property type="evidence" value="ECO:0007669"/>
    <property type="project" value="InterPro"/>
</dbReference>
<dbReference type="InterPro" id="IPR012340">
    <property type="entry name" value="NA-bd_OB-fold"/>
</dbReference>